<dbReference type="Pfam" id="PF09704">
    <property type="entry name" value="Cas_Cas5d"/>
    <property type="match status" value="1"/>
</dbReference>
<name>A0A9Q9IHI3_9ACTN</name>
<keyword evidence="1" id="KW-0051">Antiviral defense</keyword>
<dbReference type="NCBIfam" id="TIGR02593">
    <property type="entry name" value="CRISPR_cas5"/>
    <property type="match status" value="1"/>
</dbReference>
<dbReference type="EMBL" id="CP073767">
    <property type="protein sequence ID" value="UWZ55771.1"/>
    <property type="molecule type" value="Genomic_DNA"/>
</dbReference>
<dbReference type="GO" id="GO:0051607">
    <property type="term" value="P:defense response to virus"/>
    <property type="evidence" value="ECO:0007669"/>
    <property type="project" value="UniProtKB-KW"/>
</dbReference>
<sequence>MSTLVCRLAGPLQSWGEEARFNHRGSLPYPSYAGLLGLARAALGHNRYGRNAATGEPADEQPLRALHMAVRIDQPGRTLLDYHTVNPPPISQYAWLSEADQAKLATIAMGNGRPWAIKGQQQTLQTWRTYLTGAVFTWFLHGNPAYLRNLADALIEPYWPLSLGRKACLPDQPLVLGISPDELNDSATRTPATGAASSRTLHLFHTSVDPRDAVQLRGRTVTHADLPLGPHPHDRYGYQTRTVTRVEPPTMTRDELLTWAKENLS</sequence>
<dbReference type="NCBIfam" id="TIGR01868">
    <property type="entry name" value="casD_Cas5e"/>
    <property type="match status" value="1"/>
</dbReference>
<dbReference type="InterPro" id="IPR013422">
    <property type="entry name" value="CRISPR-assoc_prot_Cas5_N"/>
</dbReference>
<dbReference type="InterPro" id="IPR010147">
    <property type="entry name" value="CRISPR-assoc_prot_CasD"/>
</dbReference>
<dbReference type="RefSeq" id="WP_052386496.1">
    <property type="nucleotide sequence ID" value="NZ_CP073767.1"/>
</dbReference>
<dbReference type="GO" id="GO:0003723">
    <property type="term" value="F:RNA binding"/>
    <property type="evidence" value="ECO:0007669"/>
    <property type="project" value="InterPro"/>
</dbReference>
<evidence type="ECO:0000313" key="2">
    <source>
        <dbReference type="EMBL" id="UWZ55771.1"/>
    </source>
</evidence>
<dbReference type="KEGG" id="daur:Daura_06090"/>
<accession>A0A9Q9IHI3</accession>
<dbReference type="Gene3D" id="3.30.70.2660">
    <property type="match status" value="1"/>
</dbReference>
<keyword evidence="3" id="KW-1185">Reference proteome</keyword>
<dbReference type="CDD" id="cd09693">
    <property type="entry name" value="Cas5_I"/>
    <property type="match status" value="1"/>
</dbReference>
<proteinExistence type="predicted"/>
<dbReference type="InterPro" id="IPR021124">
    <property type="entry name" value="CRISPR-assoc_prot_Cas5"/>
</dbReference>
<gene>
    <name evidence="2" type="primary">cas5e</name>
    <name evidence="2" type="ORF">Daura_06090</name>
</gene>
<reference evidence="2" key="1">
    <citation type="submission" date="2021-04" db="EMBL/GenBank/DDBJ databases">
        <title>Dactylosporangium aurantiacum NRRL B-8018 full assembly.</title>
        <authorList>
            <person name="Hartkoorn R.C."/>
            <person name="Beaudoing E."/>
            <person name="Hot D."/>
        </authorList>
    </citation>
    <scope>NUCLEOTIDE SEQUENCE</scope>
    <source>
        <strain evidence="2">NRRL B-8018</strain>
    </source>
</reference>
<dbReference type="AlphaFoldDB" id="A0A9Q9IHI3"/>
<evidence type="ECO:0000313" key="3">
    <source>
        <dbReference type="Proteomes" id="UP001058003"/>
    </source>
</evidence>
<protein>
    <submittedName>
        <fullName evidence="2">Type I-E CRISPR-associated protein Cas5/CasD</fullName>
    </submittedName>
</protein>
<organism evidence="2 3">
    <name type="scientific">Dactylosporangium aurantiacum</name>
    <dbReference type="NCBI Taxonomy" id="35754"/>
    <lineage>
        <taxon>Bacteria</taxon>
        <taxon>Bacillati</taxon>
        <taxon>Actinomycetota</taxon>
        <taxon>Actinomycetes</taxon>
        <taxon>Micromonosporales</taxon>
        <taxon>Micromonosporaceae</taxon>
        <taxon>Dactylosporangium</taxon>
    </lineage>
</organism>
<dbReference type="GO" id="GO:0043571">
    <property type="term" value="P:maintenance of CRISPR repeat elements"/>
    <property type="evidence" value="ECO:0007669"/>
    <property type="project" value="InterPro"/>
</dbReference>
<dbReference type="Proteomes" id="UP001058003">
    <property type="component" value="Chromosome"/>
</dbReference>
<evidence type="ECO:0000256" key="1">
    <source>
        <dbReference type="ARBA" id="ARBA00023118"/>
    </source>
</evidence>